<evidence type="ECO:0000256" key="1">
    <source>
        <dbReference type="SAM" id="SignalP"/>
    </source>
</evidence>
<protein>
    <submittedName>
        <fullName evidence="3">DUF4142 domain-containing protein</fullName>
    </submittedName>
</protein>
<dbReference type="PANTHER" id="PTHR38593:SF1">
    <property type="entry name" value="BLR2558 PROTEIN"/>
    <property type="match status" value="1"/>
</dbReference>
<dbReference type="Pfam" id="PF13628">
    <property type="entry name" value="DUF4142"/>
    <property type="match status" value="1"/>
</dbReference>
<dbReference type="Proteomes" id="UP000515237">
    <property type="component" value="Chromosome"/>
</dbReference>
<dbReference type="AlphaFoldDB" id="A0A7G7G316"/>
<dbReference type="InterPro" id="IPR025419">
    <property type="entry name" value="DUF4142"/>
</dbReference>
<dbReference type="PROSITE" id="PS51257">
    <property type="entry name" value="PROKAR_LIPOPROTEIN"/>
    <property type="match status" value="1"/>
</dbReference>
<dbReference type="RefSeq" id="WP_185272324.1">
    <property type="nucleotide sequence ID" value="NZ_CP055156.1"/>
</dbReference>
<dbReference type="EMBL" id="CP055156">
    <property type="protein sequence ID" value="QNF31550.1"/>
    <property type="molecule type" value="Genomic_DNA"/>
</dbReference>
<organism evidence="3 4">
    <name type="scientific">Adhaeribacter swui</name>
    <dbReference type="NCBI Taxonomy" id="2086471"/>
    <lineage>
        <taxon>Bacteria</taxon>
        <taxon>Pseudomonadati</taxon>
        <taxon>Bacteroidota</taxon>
        <taxon>Cytophagia</taxon>
        <taxon>Cytophagales</taxon>
        <taxon>Hymenobacteraceae</taxon>
        <taxon>Adhaeribacter</taxon>
    </lineage>
</organism>
<reference evidence="3 4" key="1">
    <citation type="journal article" date="2018" name="Int. J. Syst. Evol. Microbiol.">
        <title>Adhaeribacter swui sp. nov., isolated from wet mud.</title>
        <authorList>
            <person name="Kim D.U."/>
            <person name="Kim K.W."/>
            <person name="Kang M.S."/>
            <person name="Kim J.Y."/>
            <person name="Jang J.H."/>
            <person name="Kim M.K."/>
        </authorList>
    </citation>
    <scope>NUCLEOTIDE SEQUENCE [LARGE SCALE GENOMIC DNA]</scope>
    <source>
        <strain evidence="3 4">KCTC 52873</strain>
    </source>
</reference>
<name>A0A7G7G316_9BACT</name>
<dbReference type="KEGG" id="aswu:HUW51_01960"/>
<feature type="domain" description="DUF4142" evidence="2">
    <location>
        <begin position="36"/>
        <end position="167"/>
    </location>
</feature>
<gene>
    <name evidence="3" type="ORF">HUW51_01960</name>
</gene>
<accession>A0A7G7G316</accession>
<evidence type="ECO:0000259" key="2">
    <source>
        <dbReference type="Pfam" id="PF13628"/>
    </source>
</evidence>
<dbReference type="Gene3D" id="1.20.1260.10">
    <property type="match status" value="1"/>
</dbReference>
<sequence length="177" mass="19717">MNTIQVKLWLLTLLFIGMTVSSCEKDDAGQVNRLTETDFMLRAADSDLFEIQTGQIASGKGTLAEVREFAQNLVIDHMASSKDLKNLAAQKKITLPDSLSAEKRAIRLRLSSESGTAFDKDFVDVQIKAHDEAIKLYEQGARELQDPDIRNFATNTLPNLQAHREHALMVKSKTDAL</sequence>
<dbReference type="InterPro" id="IPR012347">
    <property type="entry name" value="Ferritin-like"/>
</dbReference>
<proteinExistence type="predicted"/>
<evidence type="ECO:0000313" key="4">
    <source>
        <dbReference type="Proteomes" id="UP000515237"/>
    </source>
</evidence>
<keyword evidence="4" id="KW-1185">Reference proteome</keyword>
<evidence type="ECO:0000313" key="3">
    <source>
        <dbReference type="EMBL" id="QNF31550.1"/>
    </source>
</evidence>
<keyword evidence="1" id="KW-0732">Signal</keyword>
<dbReference type="PANTHER" id="PTHR38593">
    <property type="entry name" value="BLR2558 PROTEIN"/>
    <property type="match status" value="1"/>
</dbReference>
<feature type="chain" id="PRO_5028965935" evidence="1">
    <location>
        <begin position="23"/>
        <end position="177"/>
    </location>
</feature>
<feature type="signal peptide" evidence="1">
    <location>
        <begin position="1"/>
        <end position="22"/>
    </location>
</feature>